<organism evidence="1 2">
    <name type="scientific">Sphingobacterium thalpophilum</name>
    <dbReference type="NCBI Taxonomy" id="259"/>
    <lineage>
        <taxon>Bacteria</taxon>
        <taxon>Pseudomonadati</taxon>
        <taxon>Bacteroidota</taxon>
        <taxon>Sphingobacteriia</taxon>
        <taxon>Sphingobacteriales</taxon>
        <taxon>Sphingobacteriaceae</taxon>
        <taxon>Sphingobacterium</taxon>
    </lineage>
</organism>
<dbReference type="AlphaFoldDB" id="A0A4U9W096"/>
<name>A0A4U9W096_9SPHI</name>
<dbReference type="KEGG" id="stha:NCTC11429_04559"/>
<dbReference type="GeneID" id="78465138"/>
<dbReference type="RefSeq" id="WP_037533508.1">
    <property type="nucleotide sequence ID" value="NZ_LR590484.1"/>
</dbReference>
<dbReference type="GO" id="GO:0005975">
    <property type="term" value="P:carbohydrate metabolic process"/>
    <property type="evidence" value="ECO:0007669"/>
    <property type="project" value="InterPro"/>
</dbReference>
<dbReference type="SUPFAM" id="SSF48208">
    <property type="entry name" value="Six-hairpin glycosidases"/>
    <property type="match status" value="1"/>
</dbReference>
<evidence type="ECO:0000313" key="2">
    <source>
        <dbReference type="Proteomes" id="UP000308196"/>
    </source>
</evidence>
<proteinExistence type="predicted"/>
<evidence type="ECO:0000313" key="1">
    <source>
        <dbReference type="EMBL" id="VTR52322.1"/>
    </source>
</evidence>
<dbReference type="STRING" id="1123265.GCA_000686625_03509"/>
<sequence length="733" mass="83478">MITTVTPWTTTVQEDIASSEPFFMIRLNAYVLKLYNTGDSLWLVAEWPDGGQIAFRLAFGMNSQFGKVSVTEAGRETLLTVSTRLGAYRVVLFLPESTETVFRYTTSFRAKFPMLIPFWPRDIVPLTKGGRVENTSGTIYAKQIGSRSGQLYFSMTKPRTGSVFYLQNLTAMSPYCEATEVSLRETVGGKWPEIGFQFPVNAQTALPEDKEFIISDAFVLLDADIPDSEEQITANFLDFLAIIYLLIPKPAPAQHDWLPTAEKVLEDLYTNKGCWTQTDGVPYLNAYVADYATLSEIMVQLAVLLPLQEYLIWEDREHHLYNDLNRGLSAFYDKTVKSIVRWLPALEDQLDKSEEQKREMVMDSWYLHHPLLNLARLALRGDSTAKDLFLNSIDYAIKVAQHFDYHWPVFYKMTTLEALKAETSPGEGGEKDVPGSYAHVMLMAWQLTREKQYLNEARKALKSLDGLVFDIFYQANNTAFAAGALAELYKVTNEQHYLDLSYRCLAGIFKNCQLWDCNYGYGHHFPYFFSVFPLNDAPYTAAYEELEVFAALHHYLEVTKDMEIPASLKVLIPEFIKYALGRLAYYYPALLPKEMIAEKAKTGEVQKDLWIPLEDIHDGWEKSGEVGQEVYGAGLAFGIIPRQYIRTKNSDLILFVDYPVSTIRNGKNTITFRIEGDPRLTSNIKVIQLSARKRNLQVEQKTASSYQKVKATSPGEFIVKGSGTIRIRWDDRS</sequence>
<accession>A0A4U9W096</accession>
<dbReference type="EMBL" id="LR590484">
    <property type="protein sequence ID" value="VTR52322.1"/>
    <property type="molecule type" value="Genomic_DNA"/>
</dbReference>
<dbReference type="InterPro" id="IPR008928">
    <property type="entry name" value="6-hairpin_glycosidase_sf"/>
</dbReference>
<gene>
    <name evidence="1" type="ORF">NCTC11429_04559</name>
</gene>
<protein>
    <submittedName>
        <fullName evidence="1">Uncharacterized protein</fullName>
    </submittedName>
</protein>
<reference evidence="1 2" key="1">
    <citation type="submission" date="2019-05" db="EMBL/GenBank/DDBJ databases">
        <authorList>
            <consortium name="Pathogen Informatics"/>
        </authorList>
    </citation>
    <scope>NUCLEOTIDE SEQUENCE [LARGE SCALE GENOMIC DNA]</scope>
    <source>
        <strain evidence="1 2">NCTC11429</strain>
    </source>
</reference>
<dbReference type="Proteomes" id="UP000308196">
    <property type="component" value="Chromosome"/>
</dbReference>